<sequence length="112" mass="12419">MLVAKRNGKLGSSIALALCITALVQADESPRKNAVVESVSRVMPGVVNIATKTRVQRVRYYYDWWRDNWAPYAQEMPPQESAGSGVVVDASGYVLTNVHVVKDADEIWVKIN</sequence>
<dbReference type="InterPro" id="IPR009003">
    <property type="entry name" value="Peptidase_S1_PA"/>
</dbReference>
<gene>
    <name evidence="1" type="ORF">METZ01_LOCUS366213</name>
</gene>
<protein>
    <submittedName>
        <fullName evidence="1">Uncharacterized protein</fullName>
    </submittedName>
</protein>
<proteinExistence type="predicted"/>
<feature type="non-terminal residue" evidence="1">
    <location>
        <position position="112"/>
    </location>
</feature>
<evidence type="ECO:0000313" key="1">
    <source>
        <dbReference type="EMBL" id="SVD13359.1"/>
    </source>
</evidence>
<name>A0A382STX8_9ZZZZ</name>
<dbReference type="EMBL" id="UINC01131573">
    <property type="protein sequence ID" value="SVD13359.1"/>
    <property type="molecule type" value="Genomic_DNA"/>
</dbReference>
<organism evidence="1">
    <name type="scientific">marine metagenome</name>
    <dbReference type="NCBI Taxonomy" id="408172"/>
    <lineage>
        <taxon>unclassified sequences</taxon>
        <taxon>metagenomes</taxon>
        <taxon>ecological metagenomes</taxon>
    </lineage>
</organism>
<dbReference type="InterPro" id="IPR043504">
    <property type="entry name" value="Peptidase_S1_PA_chymotrypsin"/>
</dbReference>
<dbReference type="Gene3D" id="2.40.10.10">
    <property type="entry name" value="Trypsin-like serine proteases"/>
    <property type="match status" value="1"/>
</dbReference>
<dbReference type="SUPFAM" id="SSF50494">
    <property type="entry name" value="Trypsin-like serine proteases"/>
    <property type="match status" value="1"/>
</dbReference>
<accession>A0A382STX8</accession>
<reference evidence="1" key="1">
    <citation type="submission" date="2018-05" db="EMBL/GenBank/DDBJ databases">
        <authorList>
            <person name="Lanie J.A."/>
            <person name="Ng W.-L."/>
            <person name="Kazmierczak K.M."/>
            <person name="Andrzejewski T.M."/>
            <person name="Davidsen T.M."/>
            <person name="Wayne K.J."/>
            <person name="Tettelin H."/>
            <person name="Glass J.I."/>
            <person name="Rusch D."/>
            <person name="Podicherti R."/>
            <person name="Tsui H.-C.T."/>
            <person name="Winkler M.E."/>
        </authorList>
    </citation>
    <scope>NUCLEOTIDE SEQUENCE</scope>
</reference>
<dbReference type="AlphaFoldDB" id="A0A382STX8"/>